<gene>
    <name evidence="2" type="ORF">TCON_1490</name>
</gene>
<feature type="transmembrane region" description="Helical" evidence="1">
    <location>
        <begin position="202"/>
        <end position="221"/>
    </location>
</feature>
<feature type="transmembrane region" description="Helical" evidence="1">
    <location>
        <begin position="81"/>
        <end position="106"/>
    </location>
</feature>
<dbReference type="EMBL" id="SBIQ01000102">
    <property type="protein sequence ID" value="KAF7683304.1"/>
    <property type="molecule type" value="Genomic_DNA"/>
</dbReference>
<keyword evidence="1" id="KW-1133">Transmembrane helix</keyword>
<keyword evidence="1" id="KW-0812">Transmembrane</keyword>
<dbReference type="Proteomes" id="UP001516464">
    <property type="component" value="Unassembled WGS sequence"/>
</dbReference>
<evidence type="ECO:0000256" key="1">
    <source>
        <dbReference type="SAM" id="Phobius"/>
    </source>
</evidence>
<comment type="caution">
    <text evidence="2">The sequence shown here is derived from an EMBL/GenBank/DDBJ whole genome shotgun (WGS) entry which is preliminary data.</text>
</comment>
<organism evidence="2 3">
    <name type="scientific">Astathelohania contejeani</name>
    <dbReference type="NCBI Taxonomy" id="164912"/>
    <lineage>
        <taxon>Eukaryota</taxon>
        <taxon>Fungi</taxon>
        <taxon>Fungi incertae sedis</taxon>
        <taxon>Microsporidia</taxon>
        <taxon>Astathelohaniidae</taxon>
        <taxon>Astathelohania</taxon>
    </lineage>
</organism>
<evidence type="ECO:0000313" key="3">
    <source>
        <dbReference type="Proteomes" id="UP001516464"/>
    </source>
</evidence>
<feature type="transmembrane region" description="Helical" evidence="1">
    <location>
        <begin position="56"/>
        <end position="74"/>
    </location>
</feature>
<sequence length="438" mass="51405">MINNEISKKHAKGFAASLITTLIVAILFCSLLNPTLDKILNPLNIFTNPFNSTEMMIFFSGAIVIVLKYTLACYHQDIYSVAFMMFVSNMIFLETFFTPISNIFYYNDPSSFLINVIFSITSAIYYIIIKVKYNNSNPYTTIIGLFPYLKSQSKKIYYDSVQLSILSLGTSFIAFIIYNLFLRLLSELFNIVTFGFGSNTRLIIGFKFIPNLICNSITYFLSSIYLNTIDSIYTYNISYSDIKEEDLDKIKDISVDDSETYRYYINKIVISARRSRHFQHQIVKSMRIVQKIKVIWEKELENTLTTLDDMLKSRKNYESKWWQDIPHVIKYNNNDVPKTLCDKKEEKCVIEKKRSYNFIDIFSGFISYKFNLMILLREYHRKVYWINLINGLITDLKKTGDEYKILAIFDDNKLIKKVKRDVDSVEKKCNIVLDKVYE</sequence>
<name>A0ABQ7HYT1_9MICR</name>
<protein>
    <submittedName>
        <fullName evidence="2">Uncharacterized protein</fullName>
    </submittedName>
</protein>
<accession>A0ABQ7HYT1</accession>
<keyword evidence="3" id="KW-1185">Reference proteome</keyword>
<feature type="transmembrane region" description="Helical" evidence="1">
    <location>
        <begin position="112"/>
        <end position="129"/>
    </location>
</feature>
<evidence type="ECO:0000313" key="2">
    <source>
        <dbReference type="EMBL" id="KAF7683304.1"/>
    </source>
</evidence>
<proteinExistence type="predicted"/>
<reference evidence="2 3" key="1">
    <citation type="submission" date="2019-01" db="EMBL/GenBank/DDBJ databases">
        <title>Genomes sequencing and comparative genomics of infectious freshwater microsporidia, Cucumispora dikerogammari and Thelohania contejeani.</title>
        <authorList>
            <person name="Cormier A."/>
            <person name="Giraud I."/>
            <person name="Wattier R."/>
            <person name="Teixeira M."/>
            <person name="Grandjean F."/>
            <person name="Rigaud T."/>
            <person name="Cordaux R."/>
        </authorList>
    </citation>
    <scope>NUCLEOTIDE SEQUENCE [LARGE SCALE GENOMIC DNA]</scope>
    <source>
        <strain evidence="2">T1</strain>
        <tissue evidence="2">Spores</tissue>
    </source>
</reference>
<feature type="transmembrane region" description="Helical" evidence="1">
    <location>
        <begin position="163"/>
        <end position="182"/>
    </location>
</feature>
<feature type="transmembrane region" description="Helical" evidence="1">
    <location>
        <begin position="12"/>
        <end position="36"/>
    </location>
</feature>
<keyword evidence="1" id="KW-0472">Membrane</keyword>